<reference evidence="3" key="1">
    <citation type="submission" date="2021-02" db="EMBL/GenBank/DDBJ databases">
        <authorList>
            <person name="Nowell W R."/>
        </authorList>
    </citation>
    <scope>NUCLEOTIDE SEQUENCE</scope>
</reference>
<dbReference type="Proteomes" id="UP000663844">
    <property type="component" value="Unassembled WGS sequence"/>
</dbReference>
<dbReference type="EMBL" id="CAJOAZ010004876">
    <property type="protein sequence ID" value="CAF4078810.1"/>
    <property type="molecule type" value="Genomic_DNA"/>
</dbReference>
<keyword evidence="1" id="KW-0732">Signal</keyword>
<dbReference type="SUPFAM" id="SSF69318">
    <property type="entry name" value="Integrin alpha N-terminal domain"/>
    <property type="match status" value="1"/>
</dbReference>
<accession>A0A819UE15</accession>
<protein>
    <recommendedName>
        <fullName evidence="5">VCBS repeat-containing protein</fullName>
    </recommendedName>
</protein>
<evidence type="ECO:0000313" key="3">
    <source>
        <dbReference type="EMBL" id="CAF4078810.1"/>
    </source>
</evidence>
<comment type="caution">
    <text evidence="3">The sequence shown here is derived from an EMBL/GenBank/DDBJ whole genome shotgun (WGS) entry which is preliminary data.</text>
</comment>
<dbReference type="InterPro" id="IPR013517">
    <property type="entry name" value="FG-GAP"/>
</dbReference>
<sequence>MPLINDSSIGVCANAGITTPIGLDTSPCSVSVGDFNGDSQPDLVTGNWQSSTVSVLINAGNGTFISPVLYQAGVAPRGIAIGDVNGDGHLDLVISNSGGICVLINTGDGSFVNFSSGNGAYLVVAQAYYVALGDFNNDALLDLVVGNTVNSSISVLLNTVSGAFGNQVIYATARPSVGVAVGDFNVDGNLDIGMKQQVEHHIGV</sequence>
<evidence type="ECO:0008006" key="5">
    <source>
        <dbReference type="Google" id="ProtNLM"/>
    </source>
</evidence>
<dbReference type="AlphaFoldDB" id="A0A819UE15"/>
<name>A0A819UE15_9BILA</name>
<dbReference type="PANTHER" id="PTHR46580">
    <property type="entry name" value="SENSOR KINASE-RELATED"/>
    <property type="match status" value="1"/>
</dbReference>
<dbReference type="Proteomes" id="UP000663845">
    <property type="component" value="Unassembled WGS sequence"/>
</dbReference>
<evidence type="ECO:0000256" key="1">
    <source>
        <dbReference type="ARBA" id="ARBA00022729"/>
    </source>
</evidence>
<gene>
    <name evidence="2" type="ORF">JYZ213_LOCUS16301</name>
    <name evidence="3" type="ORF">OXD698_LOCUS34170</name>
</gene>
<dbReference type="Gene3D" id="2.130.10.130">
    <property type="entry name" value="Integrin alpha, N-terminal"/>
    <property type="match status" value="1"/>
</dbReference>
<evidence type="ECO:0000313" key="4">
    <source>
        <dbReference type="Proteomes" id="UP000663844"/>
    </source>
</evidence>
<dbReference type="Gene3D" id="2.30.30.100">
    <property type="match status" value="1"/>
</dbReference>
<proteinExistence type="predicted"/>
<organism evidence="3 4">
    <name type="scientific">Adineta steineri</name>
    <dbReference type="NCBI Taxonomy" id="433720"/>
    <lineage>
        <taxon>Eukaryota</taxon>
        <taxon>Metazoa</taxon>
        <taxon>Spiralia</taxon>
        <taxon>Gnathifera</taxon>
        <taxon>Rotifera</taxon>
        <taxon>Eurotatoria</taxon>
        <taxon>Bdelloidea</taxon>
        <taxon>Adinetida</taxon>
        <taxon>Adinetidae</taxon>
        <taxon>Adineta</taxon>
    </lineage>
</organism>
<evidence type="ECO:0000313" key="2">
    <source>
        <dbReference type="EMBL" id="CAF1006717.1"/>
    </source>
</evidence>
<dbReference type="Pfam" id="PF13517">
    <property type="entry name" value="FG-GAP_3"/>
    <property type="match status" value="2"/>
</dbReference>
<dbReference type="InterPro" id="IPR028994">
    <property type="entry name" value="Integrin_alpha_N"/>
</dbReference>
<dbReference type="EMBL" id="CAJNOG010000145">
    <property type="protein sequence ID" value="CAF1006717.1"/>
    <property type="molecule type" value="Genomic_DNA"/>
</dbReference>